<dbReference type="SUPFAM" id="SSF55681">
    <property type="entry name" value="Class II aaRS and biotin synthetases"/>
    <property type="match status" value="1"/>
</dbReference>
<proteinExistence type="predicted"/>
<dbReference type="AlphaFoldDB" id="A0A161VSV2"/>
<gene>
    <name evidence="2" type="ORF">A2T98_08420</name>
</gene>
<dbReference type="PROSITE" id="PS50862">
    <property type="entry name" value="AA_TRNA_LIGASE_II"/>
    <property type="match status" value="1"/>
</dbReference>
<dbReference type="InterPro" id="IPR006195">
    <property type="entry name" value="aa-tRNA-synth_II"/>
</dbReference>
<dbReference type="InterPro" id="IPR045864">
    <property type="entry name" value="aa-tRNA-synth_II/BPL/LPL"/>
</dbReference>
<name>A0A161VSV2_NODSP</name>
<evidence type="ECO:0000313" key="2">
    <source>
        <dbReference type="EMBL" id="KZL50285.1"/>
    </source>
</evidence>
<comment type="caution">
    <text evidence="2">The sequence shown here is derived from an EMBL/GenBank/DDBJ whole genome shotgun (WGS) entry which is preliminary data.</text>
</comment>
<evidence type="ECO:0000259" key="1">
    <source>
        <dbReference type="PROSITE" id="PS50862"/>
    </source>
</evidence>
<sequence>MTSFRIELSKVIDEDLAADVEKESVYVSPFLRQLRVTTDRTAVEVEISESVYENQVRSKVNRYLEAMLSRFRKIESKVHLRNERHNQKPFTLDVYNELKKRGWLFELGPGYIGLTGPALMLMNTIDETFTKLYRESFGALDCMYPTFVKPDLLARCGYFESHPNTVSMVTHLINDFDAIEQFRQENLNGGELHISNPDMLATPHVCLNPAACFPCYQSLEGQTVGESGCVRTWQGRVFRYESKNVTGLERLWEFNVRELVFIGTDEFVTAKRSQVLELIAKQIAEWDLECQIETATDVFFATVSAAKMFWQQSLEVKYEIRLAIELEKQNILRSVAGGSINMHGNFFGTKLNITAADGHPAFTACVGLGIERWVLAIFAQHGFNPDCWPAFLRTRVFE</sequence>
<evidence type="ECO:0000313" key="3">
    <source>
        <dbReference type="Proteomes" id="UP000076555"/>
    </source>
</evidence>
<organism evidence="2 3">
    <name type="scientific">Nodularia spumigena CENA596</name>
    <dbReference type="NCBI Taxonomy" id="1819295"/>
    <lineage>
        <taxon>Bacteria</taxon>
        <taxon>Bacillati</taxon>
        <taxon>Cyanobacteriota</taxon>
        <taxon>Cyanophyceae</taxon>
        <taxon>Nostocales</taxon>
        <taxon>Nodulariaceae</taxon>
        <taxon>Nodularia</taxon>
    </lineage>
</organism>
<dbReference type="RefSeq" id="WP_063872355.1">
    <property type="nucleotide sequence ID" value="NZ_CAWMRI010000098.1"/>
</dbReference>
<dbReference type="Gene3D" id="3.30.930.10">
    <property type="entry name" value="Bira Bifunctional Protein, Domain 2"/>
    <property type="match status" value="1"/>
</dbReference>
<feature type="domain" description="Aminoacyl-transfer RNA synthetases class-II family profile" evidence="1">
    <location>
        <begin position="235"/>
        <end position="385"/>
    </location>
</feature>
<dbReference type="OrthoDB" id="583154at2"/>
<reference evidence="2 3" key="1">
    <citation type="submission" date="2016-04" db="EMBL/GenBank/DDBJ databases">
        <title>Draft Genome Assembly of the Bloom-forming Cyanobacterium Nodularia spumigena Strain CENA596 in Shrimp Production Ponds.</title>
        <authorList>
            <person name="Popin R.V."/>
            <person name="Rigonato J."/>
            <person name="Abreu V.A."/>
            <person name="Andreote A.P."/>
            <person name="Silveira S.B."/>
            <person name="Odebrecht C."/>
            <person name="Fiore M.F."/>
        </authorList>
    </citation>
    <scope>NUCLEOTIDE SEQUENCE [LARGE SCALE GENOMIC DNA]</scope>
    <source>
        <strain evidence="2 3">CENA596</strain>
    </source>
</reference>
<dbReference type="EMBL" id="LWAJ01000098">
    <property type="protein sequence ID" value="KZL50285.1"/>
    <property type="molecule type" value="Genomic_DNA"/>
</dbReference>
<accession>A0A161VSV2</accession>
<dbReference type="Proteomes" id="UP000076555">
    <property type="component" value="Unassembled WGS sequence"/>
</dbReference>
<protein>
    <recommendedName>
        <fullName evidence="1">Aminoacyl-transfer RNA synthetases class-II family profile domain-containing protein</fullName>
    </recommendedName>
</protein>